<dbReference type="GO" id="GO:0003700">
    <property type="term" value="F:DNA-binding transcription factor activity"/>
    <property type="evidence" value="ECO:0007669"/>
    <property type="project" value="TreeGrafter"/>
</dbReference>
<dbReference type="PANTHER" id="PTHR46797:SF1">
    <property type="entry name" value="METHYLPHOSPHONATE SYNTHASE"/>
    <property type="match status" value="1"/>
</dbReference>
<protein>
    <submittedName>
        <fullName evidence="3">Helix-turn-helix domain-containing protein</fullName>
    </submittedName>
</protein>
<dbReference type="SUPFAM" id="SSF47413">
    <property type="entry name" value="lambda repressor-like DNA-binding domains"/>
    <property type="match status" value="1"/>
</dbReference>
<dbReference type="GO" id="GO:0003677">
    <property type="term" value="F:DNA binding"/>
    <property type="evidence" value="ECO:0007669"/>
    <property type="project" value="UniProtKB-KW"/>
</dbReference>
<dbReference type="EMBL" id="JAKRYL010000006">
    <property type="protein sequence ID" value="MCL7747042.1"/>
    <property type="molecule type" value="Genomic_DNA"/>
</dbReference>
<name>A0A9X2CRU9_9BACI</name>
<organism evidence="3 4">
    <name type="scientific">Halalkalibacter alkaliphilus</name>
    <dbReference type="NCBI Taxonomy" id="2917993"/>
    <lineage>
        <taxon>Bacteria</taxon>
        <taxon>Bacillati</taxon>
        <taxon>Bacillota</taxon>
        <taxon>Bacilli</taxon>
        <taxon>Bacillales</taxon>
        <taxon>Bacillaceae</taxon>
        <taxon>Halalkalibacter</taxon>
    </lineage>
</organism>
<evidence type="ECO:0000313" key="4">
    <source>
        <dbReference type="Proteomes" id="UP001139150"/>
    </source>
</evidence>
<dbReference type="InterPro" id="IPR010982">
    <property type="entry name" value="Lambda_DNA-bd_dom_sf"/>
</dbReference>
<dbReference type="Pfam" id="PF01381">
    <property type="entry name" value="HTH_3"/>
    <property type="match status" value="1"/>
</dbReference>
<keyword evidence="4" id="KW-1185">Reference proteome</keyword>
<dbReference type="RefSeq" id="WP_250095943.1">
    <property type="nucleotide sequence ID" value="NZ_JAKRYL010000006.1"/>
</dbReference>
<dbReference type="CDD" id="cd00093">
    <property type="entry name" value="HTH_XRE"/>
    <property type="match status" value="1"/>
</dbReference>
<dbReference type="InterPro" id="IPR050807">
    <property type="entry name" value="TransReg_Diox_bact_type"/>
</dbReference>
<dbReference type="AlphaFoldDB" id="A0A9X2CRU9"/>
<dbReference type="InterPro" id="IPR001387">
    <property type="entry name" value="Cro/C1-type_HTH"/>
</dbReference>
<dbReference type="GO" id="GO:0005829">
    <property type="term" value="C:cytosol"/>
    <property type="evidence" value="ECO:0007669"/>
    <property type="project" value="TreeGrafter"/>
</dbReference>
<dbReference type="Proteomes" id="UP001139150">
    <property type="component" value="Unassembled WGS sequence"/>
</dbReference>
<dbReference type="PROSITE" id="PS50943">
    <property type="entry name" value="HTH_CROC1"/>
    <property type="match status" value="1"/>
</dbReference>
<gene>
    <name evidence="3" type="ORF">MF646_07885</name>
</gene>
<reference evidence="3" key="1">
    <citation type="submission" date="2022-02" db="EMBL/GenBank/DDBJ databases">
        <title>Halalkalibacter sp. nov. isolated from Lonar Lake, India.</title>
        <authorList>
            <person name="Joshi A."/>
            <person name="Thite S."/>
            <person name="Lodha T."/>
        </authorList>
    </citation>
    <scope>NUCLEOTIDE SEQUENCE</scope>
    <source>
        <strain evidence="3">MEB205</strain>
    </source>
</reference>
<comment type="caution">
    <text evidence="3">The sequence shown here is derived from an EMBL/GenBank/DDBJ whole genome shotgun (WGS) entry which is preliminary data.</text>
</comment>
<dbReference type="Gene3D" id="1.10.260.40">
    <property type="entry name" value="lambda repressor-like DNA-binding domains"/>
    <property type="match status" value="1"/>
</dbReference>
<feature type="domain" description="HTH cro/C1-type" evidence="2">
    <location>
        <begin position="11"/>
        <end position="65"/>
    </location>
</feature>
<accession>A0A9X2CRU9</accession>
<sequence length="74" mass="8442">MTIEADFGLILKKYRNKVELSQEALALKCGLDRTYISLLERGKRKPTINSLFTLAKALDVKPSTLIEEIEVKYL</sequence>
<proteinExistence type="predicted"/>
<dbReference type="PANTHER" id="PTHR46797">
    <property type="entry name" value="HTH-TYPE TRANSCRIPTIONAL REGULATOR"/>
    <property type="match status" value="1"/>
</dbReference>
<evidence type="ECO:0000313" key="3">
    <source>
        <dbReference type="EMBL" id="MCL7747042.1"/>
    </source>
</evidence>
<evidence type="ECO:0000259" key="2">
    <source>
        <dbReference type="PROSITE" id="PS50943"/>
    </source>
</evidence>
<dbReference type="SMART" id="SM00530">
    <property type="entry name" value="HTH_XRE"/>
    <property type="match status" value="1"/>
</dbReference>
<keyword evidence="1" id="KW-0238">DNA-binding</keyword>
<evidence type="ECO:0000256" key="1">
    <source>
        <dbReference type="ARBA" id="ARBA00023125"/>
    </source>
</evidence>